<evidence type="ECO:0000313" key="7">
    <source>
        <dbReference type="EMBL" id="WDI31480.1"/>
    </source>
</evidence>
<dbReference type="CDD" id="cd07729">
    <property type="entry name" value="AHL_lactonase_MBL-fold"/>
    <property type="match status" value="1"/>
</dbReference>
<dbReference type="KEGG" id="hfl:PUV54_16130"/>
<dbReference type="InterPro" id="IPR001279">
    <property type="entry name" value="Metallo-B-lactamas"/>
</dbReference>
<gene>
    <name evidence="7" type="ORF">PUV54_16130</name>
</gene>
<keyword evidence="3" id="KW-0479">Metal-binding</keyword>
<dbReference type="PANTHER" id="PTHR42978:SF2">
    <property type="entry name" value="102 KBASES UNSTABLE REGION: FROM 1 TO 119443"/>
    <property type="match status" value="1"/>
</dbReference>
<keyword evidence="5" id="KW-0862">Zinc</keyword>
<dbReference type="Pfam" id="PF00753">
    <property type="entry name" value="Lactamase_B"/>
    <property type="match status" value="1"/>
</dbReference>
<dbReference type="InterPro" id="IPR051013">
    <property type="entry name" value="MBL_superfamily_lactonases"/>
</dbReference>
<dbReference type="InterPro" id="IPR036866">
    <property type="entry name" value="RibonucZ/Hydroxyglut_hydro"/>
</dbReference>
<dbReference type="GO" id="GO:0046872">
    <property type="term" value="F:metal ion binding"/>
    <property type="evidence" value="ECO:0007669"/>
    <property type="project" value="UniProtKB-KW"/>
</dbReference>
<keyword evidence="4" id="KW-0378">Hydrolase</keyword>
<sequence>MKKLGLISFMAVAACSGGETENESAAASSAAADIKAYVLDCGRIEMNDLSFFALEDEYAGRTNSASDMCVLVRHPDGDLMWDAGLPMALNEMEDGLTNGPFHLSVPTTISEQFDAIGVSVDDIDYFSVSHSHFDHIGNGNMFAGATFLVDSDERAHMFREEARADAQSFANYNELENAETVEFDGDHDVFGDGSVVILAMPGHTPGHTSLLVNLANEGPVMFTGDLYHLNESRERRLMPKFNVDVEQTYASMDRFEQLAEEKNARVVVQHSLSDFEALPKVPEYLD</sequence>
<dbReference type="AlphaFoldDB" id="A0AAF0CBP0"/>
<evidence type="ECO:0000259" key="6">
    <source>
        <dbReference type="SMART" id="SM00849"/>
    </source>
</evidence>
<dbReference type="Gene3D" id="3.60.15.10">
    <property type="entry name" value="Ribonuclease Z/Hydroxyacylglutathione hydrolase-like"/>
    <property type="match status" value="1"/>
</dbReference>
<dbReference type="SUPFAM" id="SSF56281">
    <property type="entry name" value="Metallo-hydrolase/oxidoreductase"/>
    <property type="match status" value="1"/>
</dbReference>
<dbReference type="RefSeq" id="WP_274493368.1">
    <property type="nucleotide sequence ID" value="NZ_CP118166.1"/>
</dbReference>
<name>A0AAF0CBP0_9PROT</name>
<evidence type="ECO:0000256" key="4">
    <source>
        <dbReference type="ARBA" id="ARBA00022801"/>
    </source>
</evidence>
<dbReference type="PROSITE" id="PS51257">
    <property type="entry name" value="PROKAR_LIPOPROTEIN"/>
    <property type="match status" value="1"/>
</dbReference>
<dbReference type="EMBL" id="CP118166">
    <property type="protein sequence ID" value="WDI31480.1"/>
    <property type="molecule type" value="Genomic_DNA"/>
</dbReference>
<dbReference type="GO" id="GO:0016787">
    <property type="term" value="F:hydrolase activity"/>
    <property type="evidence" value="ECO:0007669"/>
    <property type="project" value="UniProtKB-KW"/>
</dbReference>
<evidence type="ECO:0000256" key="1">
    <source>
        <dbReference type="ARBA" id="ARBA00001947"/>
    </source>
</evidence>
<feature type="domain" description="Metallo-beta-lactamase" evidence="6">
    <location>
        <begin position="66"/>
        <end position="270"/>
    </location>
</feature>
<evidence type="ECO:0000256" key="2">
    <source>
        <dbReference type="ARBA" id="ARBA00007749"/>
    </source>
</evidence>
<reference evidence="7" key="1">
    <citation type="submission" date="2023-02" db="EMBL/GenBank/DDBJ databases">
        <title>Genome sequence of Hyphococcus flavus.</title>
        <authorList>
            <person name="Rong J.-C."/>
            <person name="Zhao Q."/>
            <person name="Yi M."/>
            <person name="Wu J.-Y."/>
        </authorList>
    </citation>
    <scope>NUCLEOTIDE SEQUENCE</scope>
    <source>
        <strain evidence="7">MCCC 1K03223</strain>
    </source>
</reference>
<evidence type="ECO:0000256" key="3">
    <source>
        <dbReference type="ARBA" id="ARBA00022723"/>
    </source>
</evidence>
<evidence type="ECO:0000313" key="8">
    <source>
        <dbReference type="Proteomes" id="UP001214043"/>
    </source>
</evidence>
<dbReference type="PANTHER" id="PTHR42978">
    <property type="entry name" value="QUORUM-QUENCHING LACTONASE YTNP-RELATED-RELATED"/>
    <property type="match status" value="1"/>
</dbReference>
<organism evidence="7 8">
    <name type="scientific">Hyphococcus flavus</name>
    <dbReference type="NCBI Taxonomy" id="1866326"/>
    <lineage>
        <taxon>Bacteria</taxon>
        <taxon>Pseudomonadati</taxon>
        <taxon>Pseudomonadota</taxon>
        <taxon>Alphaproteobacteria</taxon>
        <taxon>Parvularculales</taxon>
        <taxon>Parvularculaceae</taxon>
        <taxon>Hyphococcus</taxon>
    </lineage>
</organism>
<comment type="similarity">
    <text evidence="2">Belongs to the metallo-beta-lactamase superfamily.</text>
</comment>
<evidence type="ECO:0000256" key="5">
    <source>
        <dbReference type="ARBA" id="ARBA00022833"/>
    </source>
</evidence>
<proteinExistence type="inferred from homology"/>
<comment type="cofactor">
    <cofactor evidence="1">
        <name>Zn(2+)</name>
        <dbReference type="ChEBI" id="CHEBI:29105"/>
    </cofactor>
</comment>
<keyword evidence="8" id="KW-1185">Reference proteome</keyword>
<accession>A0AAF0CBP0</accession>
<protein>
    <submittedName>
        <fullName evidence="7">N-acyl homoserine lactonase family protein</fullName>
    </submittedName>
</protein>
<dbReference type="Proteomes" id="UP001214043">
    <property type="component" value="Chromosome"/>
</dbReference>
<dbReference type="SMART" id="SM00849">
    <property type="entry name" value="Lactamase_B"/>
    <property type="match status" value="1"/>
</dbReference>